<dbReference type="OrthoDB" id="5517693at2"/>
<sequence>MDEIQLARESLIFTCDMGALGLDDTRLGRAVRRGTLVRLKQGVYLDCALWATLRPPDRHRLLATIAERVAGPGLVFSHQTAAALLGLPVLGRWPDRAHVLSDCASGGRSTTILAVHTVGLQGVSVGTADGLTATTTPRTVIDLALTLPFLSAVVATDAAVLVDRRTHQFLTTLDDVRDLLDQLSPLRGLRRVSAVLDAATTLSESVGESLCRLIIAELGFDLPELQMEFRDADGLIGFADFTWVGFRLIAEFDGLVKYSEERFRHGLSESEIVVREKLREDRLRALGYGVVRVLWEHLRDPARLFQMLTKAGLVPVRATRVIRRPGL</sequence>
<dbReference type="RefSeq" id="WP_052542441.1">
    <property type="nucleotide sequence ID" value="NZ_JACHBQ010000001.1"/>
</dbReference>
<evidence type="ECO:0008006" key="3">
    <source>
        <dbReference type="Google" id="ProtNLM"/>
    </source>
</evidence>
<proteinExistence type="predicted"/>
<comment type="caution">
    <text evidence="1">The sequence shown here is derived from an EMBL/GenBank/DDBJ whole genome shotgun (WGS) entry which is preliminary data.</text>
</comment>
<name>A0A7W9E426_9MICO</name>
<dbReference type="AlphaFoldDB" id="A0A7W9E426"/>
<gene>
    <name evidence="1" type="ORF">BJ997_002780</name>
</gene>
<protein>
    <recommendedName>
        <fullName evidence="3">Transcriptional regulator, AbiEi antitoxin, Type IV TA system</fullName>
    </recommendedName>
</protein>
<evidence type="ECO:0000313" key="2">
    <source>
        <dbReference type="Proteomes" id="UP000561726"/>
    </source>
</evidence>
<dbReference type="EMBL" id="JACHBQ010000001">
    <property type="protein sequence ID" value="MBB5642232.1"/>
    <property type="molecule type" value="Genomic_DNA"/>
</dbReference>
<dbReference type="Proteomes" id="UP000561726">
    <property type="component" value="Unassembled WGS sequence"/>
</dbReference>
<evidence type="ECO:0000313" key="1">
    <source>
        <dbReference type="EMBL" id="MBB5642232.1"/>
    </source>
</evidence>
<reference evidence="1 2" key="1">
    <citation type="submission" date="2020-08" db="EMBL/GenBank/DDBJ databases">
        <title>Sequencing the genomes of 1000 actinobacteria strains.</title>
        <authorList>
            <person name="Klenk H.-P."/>
        </authorList>
    </citation>
    <scope>NUCLEOTIDE SEQUENCE [LARGE SCALE GENOMIC DNA]</scope>
    <source>
        <strain evidence="1 2">DSM 21065</strain>
    </source>
</reference>
<organism evidence="1 2">
    <name type="scientific">Cryobacterium roopkundense</name>
    <dbReference type="NCBI Taxonomy" id="1001240"/>
    <lineage>
        <taxon>Bacteria</taxon>
        <taxon>Bacillati</taxon>
        <taxon>Actinomycetota</taxon>
        <taxon>Actinomycetes</taxon>
        <taxon>Micrococcales</taxon>
        <taxon>Microbacteriaceae</taxon>
        <taxon>Cryobacterium</taxon>
    </lineage>
</organism>
<accession>A0A7W9E426</accession>